<feature type="transmembrane region" description="Helical" evidence="11">
    <location>
        <begin position="105"/>
        <end position="133"/>
    </location>
</feature>
<evidence type="ECO:0000256" key="9">
    <source>
        <dbReference type="SAM" id="Coils"/>
    </source>
</evidence>
<feature type="region of interest" description="Disordered" evidence="10">
    <location>
        <begin position="410"/>
        <end position="433"/>
    </location>
</feature>
<dbReference type="InterPro" id="IPR011712">
    <property type="entry name" value="Sig_transdc_His_kin_sub3_dim/P"/>
</dbReference>
<evidence type="ECO:0000256" key="5">
    <source>
        <dbReference type="ARBA" id="ARBA00022741"/>
    </source>
</evidence>
<dbReference type="GO" id="GO:0016301">
    <property type="term" value="F:kinase activity"/>
    <property type="evidence" value="ECO:0007669"/>
    <property type="project" value="UniProtKB-KW"/>
</dbReference>
<keyword evidence="6 14" id="KW-0418">Kinase</keyword>
<feature type="domain" description="Histidine kinase/HSP90-like ATPase" evidence="12">
    <location>
        <begin position="320"/>
        <end position="408"/>
    </location>
</feature>
<dbReference type="Gene3D" id="3.30.565.10">
    <property type="entry name" value="Histidine kinase-like ATPase, C-terminal domain"/>
    <property type="match status" value="1"/>
</dbReference>
<accession>A0ABU7K6Z4</accession>
<protein>
    <recommendedName>
        <fullName evidence="2">histidine kinase</fullName>
        <ecNumber evidence="2">2.7.13.3</ecNumber>
    </recommendedName>
</protein>
<evidence type="ECO:0000256" key="10">
    <source>
        <dbReference type="SAM" id="MobiDB-lite"/>
    </source>
</evidence>
<keyword evidence="3" id="KW-0597">Phosphoprotein</keyword>
<feature type="transmembrane region" description="Helical" evidence="11">
    <location>
        <begin position="33"/>
        <end position="54"/>
    </location>
</feature>
<keyword evidence="5" id="KW-0547">Nucleotide-binding</keyword>
<feature type="domain" description="Signal transduction histidine kinase subgroup 3 dimerisation and phosphoacceptor" evidence="13">
    <location>
        <begin position="212"/>
        <end position="275"/>
    </location>
</feature>
<sequence>MRTWVNDRGRSVGARWRNNWQWWWDRRLRIADWLYALGTLPLSLLLQVGVNGVFSGALDAGSAALSRSGSVSAMIALLGFAVLFSVVPAFVAAAAILFRRTRPKWLLLIAVVLLAGFGNFVPASIAIYSYAVYSNDRRLVAAWFGLLCLAAGGGYGTNGLTYVIAVVFFLVVPVTAGLWIGTRRQLIDRLHERAERLEREQHLMAEQALTTERTRIAREMHDVVAHRVSLMVLHAGGLEVSSEDSRTVEAAGLIRTTGREALSELRGILGVLRDETTAAAPTAPQPVLADLDRLVGEWNTAGMVIRREETGQARPLASGVERTAYRIIQEGLTNAAKHAPGAEVTVRLHHGLHQVEVEVANEPVPAPSVPMPQSGFGLTGLHERVVLAGGSLSAGVCPDGGWRLRAILRTDGRPSEDEGRPVGEDARQAEDGA</sequence>
<dbReference type="PANTHER" id="PTHR24421:SF10">
    <property type="entry name" value="NITRATE_NITRITE SENSOR PROTEIN NARQ"/>
    <property type="match status" value="1"/>
</dbReference>
<evidence type="ECO:0000256" key="8">
    <source>
        <dbReference type="ARBA" id="ARBA00023012"/>
    </source>
</evidence>
<feature type="coiled-coil region" evidence="9">
    <location>
        <begin position="180"/>
        <end position="207"/>
    </location>
</feature>
<dbReference type="RefSeq" id="WP_330091091.1">
    <property type="nucleotide sequence ID" value="NZ_JAUZMY010000006.1"/>
</dbReference>
<dbReference type="SUPFAM" id="SSF55874">
    <property type="entry name" value="ATPase domain of HSP90 chaperone/DNA topoisomerase II/histidine kinase"/>
    <property type="match status" value="1"/>
</dbReference>
<dbReference type="EC" id="2.7.13.3" evidence="2"/>
<dbReference type="EMBL" id="JAUZMY010000006">
    <property type="protein sequence ID" value="MEE2037302.1"/>
    <property type="molecule type" value="Genomic_DNA"/>
</dbReference>
<feature type="transmembrane region" description="Helical" evidence="11">
    <location>
        <begin position="162"/>
        <end position="181"/>
    </location>
</feature>
<organism evidence="14 15">
    <name type="scientific">Nocardiopsis codii</name>
    <dbReference type="NCBI Taxonomy" id="3065942"/>
    <lineage>
        <taxon>Bacteria</taxon>
        <taxon>Bacillati</taxon>
        <taxon>Actinomycetota</taxon>
        <taxon>Actinomycetes</taxon>
        <taxon>Streptosporangiales</taxon>
        <taxon>Nocardiopsidaceae</taxon>
        <taxon>Nocardiopsis</taxon>
    </lineage>
</organism>
<keyword evidence="4" id="KW-0808">Transferase</keyword>
<evidence type="ECO:0000313" key="15">
    <source>
        <dbReference type="Proteomes" id="UP001356095"/>
    </source>
</evidence>
<reference evidence="14 15" key="1">
    <citation type="submission" date="2023-08" db="EMBL/GenBank/DDBJ databases">
        <authorList>
            <person name="Girao M."/>
            <person name="Carvalho M.F."/>
        </authorList>
    </citation>
    <scope>NUCLEOTIDE SEQUENCE [LARGE SCALE GENOMIC DNA]</scope>
    <source>
        <strain evidence="14 15">CT-R113</strain>
    </source>
</reference>
<dbReference type="PANTHER" id="PTHR24421">
    <property type="entry name" value="NITRATE/NITRITE SENSOR PROTEIN NARX-RELATED"/>
    <property type="match status" value="1"/>
</dbReference>
<evidence type="ECO:0000256" key="4">
    <source>
        <dbReference type="ARBA" id="ARBA00022679"/>
    </source>
</evidence>
<dbReference type="CDD" id="cd16917">
    <property type="entry name" value="HATPase_UhpB-NarQ-NarX-like"/>
    <property type="match status" value="1"/>
</dbReference>
<feature type="transmembrane region" description="Helical" evidence="11">
    <location>
        <begin position="74"/>
        <end position="98"/>
    </location>
</feature>
<dbReference type="Pfam" id="PF02518">
    <property type="entry name" value="HATPase_c"/>
    <property type="match status" value="1"/>
</dbReference>
<dbReference type="Proteomes" id="UP001356095">
    <property type="component" value="Unassembled WGS sequence"/>
</dbReference>
<evidence type="ECO:0000259" key="13">
    <source>
        <dbReference type="Pfam" id="PF07730"/>
    </source>
</evidence>
<dbReference type="Gene3D" id="1.20.5.1930">
    <property type="match status" value="1"/>
</dbReference>
<dbReference type="Pfam" id="PF07730">
    <property type="entry name" value="HisKA_3"/>
    <property type="match status" value="1"/>
</dbReference>
<gene>
    <name evidence="14" type="ORF">Q8791_08720</name>
</gene>
<dbReference type="InterPro" id="IPR050482">
    <property type="entry name" value="Sensor_HK_TwoCompSys"/>
</dbReference>
<evidence type="ECO:0000256" key="1">
    <source>
        <dbReference type="ARBA" id="ARBA00000085"/>
    </source>
</evidence>
<comment type="catalytic activity">
    <reaction evidence="1">
        <text>ATP + protein L-histidine = ADP + protein N-phospho-L-histidine.</text>
        <dbReference type="EC" id="2.7.13.3"/>
    </reaction>
</comment>
<comment type="caution">
    <text evidence="14">The sequence shown here is derived from an EMBL/GenBank/DDBJ whole genome shotgun (WGS) entry which is preliminary data.</text>
</comment>
<evidence type="ECO:0000256" key="2">
    <source>
        <dbReference type="ARBA" id="ARBA00012438"/>
    </source>
</evidence>
<dbReference type="InterPro" id="IPR003594">
    <property type="entry name" value="HATPase_dom"/>
</dbReference>
<keyword evidence="7" id="KW-0067">ATP-binding</keyword>
<proteinExistence type="predicted"/>
<keyword evidence="15" id="KW-1185">Reference proteome</keyword>
<name>A0ABU7K6Z4_9ACTN</name>
<dbReference type="InterPro" id="IPR036890">
    <property type="entry name" value="HATPase_C_sf"/>
</dbReference>
<evidence type="ECO:0000256" key="7">
    <source>
        <dbReference type="ARBA" id="ARBA00022840"/>
    </source>
</evidence>
<keyword evidence="8" id="KW-0902">Two-component regulatory system</keyword>
<evidence type="ECO:0000313" key="14">
    <source>
        <dbReference type="EMBL" id="MEE2037302.1"/>
    </source>
</evidence>
<evidence type="ECO:0000256" key="11">
    <source>
        <dbReference type="SAM" id="Phobius"/>
    </source>
</evidence>
<evidence type="ECO:0000256" key="6">
    <source>
        <dbReference type="ARBA" id="ARBA00022777"/>
    </source>
</evidence>
<keyword evidence="11" id="KW-0472">Membrane</keyword>
<keyword evidence="11" id="KW-0812">Transmembrane</keyword>
<keyword evidence="9" id="KW-0175">Coiled coil</keyword>
<evidence type="ECO:0000259" key="12">
    <source>
        <dbReference type="Pfam" id="PF02518"/>
    </source>
</evidence>
<evidence type="ECO:0000256" key="3">
    <source>
        <dbReference type="ARBA" id="ARBA00022553"/>
    </source>
</evidence>
<keyword evidence="11" id="KW-1133">Transmembrane helix</keyword>